<dbReference type="AlphaFoldDB" id="A0AAV6VNB9"/>
<name>A0AAV6VNB9_9ARAC</name>
<comment type="caution">
    <text evidence="2">The sequence shown here is derived from an EMBL/GenBank/DDBJ whole genome shotgun (WGS) entry which is preliminary data.</text>
</comment>
<dbReference type="PANTHER" id="PTHR28603">
    <property type="entry name" value="TRANSMEMBRANE PROTEIN 243"/>
    <property type="match status" value="1"/>
</dbReference>
<dbReference type="InterPro" id="IPR022564">
    <property type="entry name" value="DUF2678"/>
</dbReference>
<dbReference type="Proteomes" id="UP000827092">
    <property type="component" value="Unassembled WGS sequence"/>
</dbReference>
<reference evidence="2 3" key="1">
    <citation type="journal article" date="2022" name="Nat. Ecol. Evol.">
        <title>A masculinizing supergene underlies an exaggerated male reproductive morph in a spider.</title>
        <authorList>
            <person name="Hendrickx F."/>
            <person name="De Corte Z."/>
            <person name="Sonet G."/>
            <person name="Van Belleghem S.M."/>
            <person name="Kostlbacher S."/>
            <person name="Vangestel C."/>
        </authorList>
    </citation>
    <scope>NUCLEOTIDE SEQUENCE [LARGE SCALE GENOMIC DNA]</scope>
    <source>
        <strain evidence="2">W744_W776</strain>
    </source>
</reference>
<feature type="transmembrane region" description="Helical" evidence="1">
    <location>
        <begin position="32"/>
        <end position="56"/>
    </location>
</feature>
<keyword evidence="1" id="KW-1133">Transmembrane helix</keyword>
<evidence type="ECO:0008006" key="4">
    <source>
        <dbReference type="Google" id="ProtNLM"/>
    </source>
</evidence>
<feature type="transmembrane region" description="Helical" evidence="1">
    <location>
        <begin position="62"/>
        <end position="83"/>
    </location>
</feature>
<proteinExistence type="predicted"/>
<dbReference type="PANTHER" id="PTHR28603:SF1">
    <property type="entry name" value="TRANSMEMBRANE PROTEIN 243"/>
    <property type="match status" value="1"/>
</dbReference>
<keyword evidence="1" id="KW-0812">Transmembrane</keyword>
<evidence type="ECO:0000313" key="2">
    <source>
        <dbReference type="EMBL" id="KAG8197221.1"/>
    </source>
</evidence>
<dbReference type="EMBL" id="JAFNEN010000058">
    <property type="protein sequence ID" value="KAG8197221.1"/>
    <property type="molecule type" value="Genomic_DNA"/>
</dbReference>
<dbReference type="Pfam" id="PF10856">
    <property type="entry name" value="DUF2678"/>
    <property type="match status" value="1"/>
</dbReference>
<organism evidence="2 3">
    <name type="scientific">Oedothorax gibbosus</name>
    <dbReference type="NCBI Taxonomy" id="931172"/>
    <lineage>
        <taxon>Eukaryota</taxon>
        <taxon>Metazoa</taxon>
        <taxon>Ecdysozoa</taxon>
        <taxon>Arthropoda</taxon>
        <taxon>Chelicerata</taxon>
        <taxon>Arachnida</taxon>
        <taxon>Araneae</taxon>
        <taxon>Araneomorphae</taxon>
        <taxon>Entelegynae</taxon>
        <taxon>Araneoidea</taxon>
        <taxon>Linyphiidae</taxon>
        <taxon>Erigoninae</taxon>
        <taxon>Oedothorax</taxon>
    </lineage>
</organism>
<evidence type="ECO:0000313" key="3">
    <source>
        <dbReference type="Proteomes" id="UP000827092"/>
    </source>
</evidence>
<gene>
    <name evidence="2" type="ORF">JTE90_011376</name>
</gene>
<accession>A0AAV6VNB9</accession>
<protein>
    <recommendedName>
        <fullName evidence="4">Transmembrane protein 243</fullName>
    </recommendedName>
</protein>
<evidence type="ECO:0000256" key="1">
    <source>
        <dbReference type="SAM" id="Phobius"/>
    </source>
</evidence>
<sequence>MEVRSDEFRPLFSGPTAAERPLFGTTNTRDRVVNLVVGLGSALLFTVTLLSAFLAQTPPRGVNIYLVFCISLILLSHVLLIYCDLKSSKR</sequence>
<keyword evidence="1" id="KW-0472">Membrane</keyword>
<keyword evidence="3" id="KW-1185">Reference proteome</keyword>